<evidence type="ECO:0000313" key="1">
    <source>
        <dbReference type="EMBL" id="MFC7272917.1"/>
    </source>
</evidence>
<gene>
    <name evidence="1" type="ORF">ACFQS1_02895</name>
</gene>
<accession>A0ABW2HIT9</accession>
<dbReference type="RefSeq" id="WP_378964359.1">
    <property type="nucleotide sequence ID" value="NZ_JBHTBJ010000001.1"/>
</dbReference>
<name>A0ABW2HIT9_9ACTN</name>
<sequence length="109" mass="12805">MIFDVYGFGEPDLGEQPDRLAEVLGVRWRLHESDYRGVYYAAAGPAPGGGKLRLQSNDLRDRNGEYHQLPDFPEYRYLLFVDKAERPDEIRSRIASLPHWRFLLRRRVD</sequence>
<reference evidence="2" key="1">
    <citation type="journal article" date="2019" name="Int. J. Syst. Evol. Microbiol.">
        <title>The Global Catalogue of Microorganisms (GCM) 10K type strain sequencing project: providing services to taxonomists for standard genome sequencing and annotation.</title>
        <authorList>
            <consortium name="The Broad Institute Genomics Platform"/>
            <consortium name="The Broad Institute Genome Sequencing Center for Infectious Disease"/>
            <person name="Wu L."/>
            <person name="Ma J."/>
        </authorList>
    </citation>
    <scope>NUCLEOTIDE SEQUENCE [LARGE SCALE GENOMIC DNA]</scope>
    <source>
        <strain evidence="2">XZYJT-10</strain>
    </source>
</reference>
<protein>
    <submittedName>
        <fullName evidence="1">Uncharacterized protein</fullName>
    </submittedName>
</protein>
<keyword evidence="2" id="KW-1185">Reference proteome</keyword>
<dbReference type="Proteomes" id="UP001596548">
    <property type="component" value="Unassembled WGS sequence"/>
</dbReference>
<evidence type="ECO:0000313" key="2">
    <source>
        <dbReference type="Proteomes" id="UP001596548"/>
    </source>
</evidence>
<dbReference type="EMBL" id="JBHTBJ010000001">
    <property type="protein sequence ID" value="MFC7272917.1"/>
    <property type="molecule type" value="Genomic_DNA"/>
</dbReference>
<organism evidence="1 2">
    <name type="scientific">Paractinoplanes rhizophilus</name>
    <dbReference type="NCBI Taxonomy" id="1416877"/>
    <lineage>
        <taxon>Bacteria</taxon>
        <taxon>Bacillati</taxon>
        <taxon>Actinomycetota</taxon>
        <taxon>Actinomycetes</taxon>
        <taxon>Micromonosporales</taxon>
        <taxon>Micromonosporaceae</taxon>
        <taxon>Paractinoplanes</taxon>
    </lineage>
</organism>
<proteinExistence type="predicted"/>
<comment type="caution">
    <text evidence="1">The sequence shown here is derived from an EMBL/GenBank/DDBJ whole genome shotgun (WGS) entry which is preliminary data.</text>
</comment>